<evidence type="ECO:0000313" key="6">
    <source>
        <dbReference type="Proteomes" id="UP001500956"/>
    </source>
</evidence>
<accession>A0ABP8YAY6</accession>
<organism evidence="5 6">
    <name type="scientific">Isoptericola chiayiensis</name>
    <dbReference type="NCBI Taxonomy" id="579446"/>
    <lineage>
        <taxon>Bacteria</taxon>
        <taxon>Bacillati</taxon>
        <taxon>Actinomycetota</taxon>
        <taxon>Actinomycetes</taxon>
        <taxon>Micrococcales</taxon>
        <taxon>Promicromonosporaceae</taxon>
        <taxon>Isoptericola</taxon>
    </lineage>
</organism>
<dbReference type="Gene3D" id="1.10.3630.10">
    <property type="entry name" value="yeast vps74-n-term truncation variant domain like"/>
    <property type="match status" value="1"/>
</dbReference>
<dbReference type="RefSeq" id="WP_172151290.1">
    <property type="nucleotide sequence ID" value="NZ_BAABID010000006.1"/>
</dbReference>
<protein>
    <submittedName>
        <fullName evidence="5">GPP34 family phosphoprotein</fullName>
    </submittedName>
</protein>
<dbReference type="EMBL" id="BAABID010000006">
    <property type="protein sequence ID" value="GAA4724456.1"/>
    <property type="molecule type" value="Genomic_DNA"/>
</dbReference>
<dbReference type="Pfam" id="PF05719">
    <property type="entry name" value="GPP34"/>
    <property type="match status" value="1"/>
</dbReference>
<evidence type="ECO:0000256" key="3">
    <source>
        <dbReference type="ARBA" id="ARBA00023121"/>
    </source>
</evidence>
<reference evidence="6" key="1">
    <citation type="journal article" date="2019" name="Int. J. Syst. Evol. Microbiol.">
        <title>The Global Catalogue of Microorganisms (GCM) 10K type strain sequencing project: providing services to taxonomists for standard genome sequencing and annotation.</title>
        <authorList>
            <consortium name="The Broad Institute Genomics Platform"/>
            <consortium name="The Broad Institute Genome Sequencing Center for Infectious Disease"/>
            <person name="Wu L."/>
            <person name="Ma J."/>
        </authorList>
    </citation>
    <scope>NUCLEOTIDE SEQUENCE [LARGE SCALE GENOMIC DNA]</scope>
    <source>
        <strain evidence="6">JCM 18063</strain>
    </source>
</reference>
<comment type="subcellular location">
    <subcellularLocation>
        <location evidence="1">Golgi apparatus membrane</location>
        <topology evidence="1">Peripheral membrane protein</topology>
        <orientation evidence="1">Cytoplasmic side</orientation>
    </subcellularLocation>
</comment>
<dbReference type="InterPro" id="IPR038261">
    <property type="entry name" value="GPP34-like_sf"/>
</dbReference>
<comment type="caution">
    <text evidence="5">The sequence shown here is derived from an EMBL/GenBank/DDBJ whole genome shotgun (WGS) entry which is preliminary data.</text>
</comment>
<dbReference type="Proteomes" id="UP001500956">
    <property type="component" value="Unassembled WGS sequence"/>
</dbReference>
<sequence length="231" mass="24396">MLIAEDLLLLAYDDTTGKPDGWLTDLDTRLGAALLLELALAGRVQVAGAGTTTAAGSAVPQGAVVVLDASPAGHPALDRALAVVAERPRTPKDLLGPLAKDVRDELLTGLVERRILRRESGKILGIFPTTSWPAADSSHETALRAECEDVLLGRRDPRPETAALLSLVAGTALVKQLVPAEHRKQAEARAKELAEESWAHDAVKKAVDEINAVLLTTIILPAIITPTILSS</sequence>
<dbReference type="InterPro" id="IPR008628">
    <property type="entry name" value="GPP34-like"/>
</dbReference>
<gene>
    <name evidence="5" type="ORF">GCM10023216_13100</name>
</gene>
<keyword evidence="4" id="KW-0472">Membrane</keyword>
<evidence type="ECO:0000256" key="2">
    <source>
        <dbReference type="ARBA" id="ARBA00023034"/>
    </source>
</evidence>
<keyword evidence="3" id="KW-0446">Lipid-binding</keyword>
<evidence type="ECO:0000256" key="1">
    <source>
        <dbReference type="ARBA" id="ARBA00004255"/>
    </source>
</evidence>
<keyword evidence="2" id="KW-0333">Golgi apparatus</keyword>
<proteinExistence type="predicted"/>
<evidence type="ECO:0000256" key="4">
    <source>
        <dbReference type="ARBA" id="ARBA00023136"/>
    </source>
</evidence>
<evidence type="ECO:0000313" key="5">
    <source>
        <dbReference type="EMBL" id="GAA4724456.1"/>
    </source>
</evidence>
<name>A0ABP8YAY6_9MICO</name>
<dbReference type="PANTHER" id="PTHR12704:SF2">
    <property type="entry name" value="GOLGI PHOSPHOPROTEIN 3 HOMOLOG SAURON"/>
    <property type="match status" value="1"/>
</dbReference>
<dbReference type="PANTHER" id="PTHR12704">
    <property type="entry name" value="TRANS-GOLGI PROTEIN GMX33"/>
    <property type="match status" value="1"/>
</dbReference>
<keyword evidence="6" id="KW-1185">Reference proteome</keyword>